<dbReference type="PANTHER" id="PTHR10744:SF52">
    <property type="entry name" value="SMALL RIBOSOMAL SUBUNIT PROTEIN US17"/>
    <property type="match status" value="1"/>
</dbReference>
<keyword evidence="7" id="KW-0564">Palmitate</keyword>
<keyword evidence="8" id="KW-0687">Ribonucleoprotein</keyword>
<evidence type="ECO:0008006" key="12">
    <source>
        <dbReference type="Google" id="ProtNLM"/>
    </source>
</evidence>
<comment type="similarity">
    <text evidence="1">Belongs to the universal ribosomal protein uS17 family.</text>
</comment>
<dbReference type="AlphaFoldDB" id="A0A8D2D7R5"/>
<protein>
    <recommendedName>
        <fullName evidence="12">40S ribosomal protein S11</fullName>
    </recommendedName>
</protein>
<keyword evidence="6" id="KW-0007">Acetylation</keyword>
<dbReference type="GO" id="GO:0022627">
    <property type="term" value="C:cytosolic small ribosomal subunit"/>
    <property type="evidence" value="ECO:0007669"/>
    <property type="project" value="TreeGrafter"/>
</dbReference>
<dbReference type="InterPro" id="IPR012340">
    <property type="entry name" value="NA-bd_OB-fold"/>
</dbReference>
<dbReference type="PANTHER" id="PTHR10744">
    <property type="entry name" value="40S RIBOSOMAL PROTEIN S11 FAMILY MEMBER"/>
    <property type="match status" value="1"/>
</dbReference>
<keyword evidence="4" id="KW-0164">Citrullination</keyword>
<keyword evidence="9" id="KW-0449">Lipoprotein</keyword>
<evidence type="ECO:0000256" key="1">
    <source>
        <dbReference type="ARBA" id="ARBA00010254"/>
    </source>
</evidence>
<reference evidence="10" key="1">
    <citation type="submission" date="2025-08" db="UniProtKB">
        <authorList>
            <consortium name="Ensembl"/>
        </authorList>
    </citation>
    <scope>IDENTIFICATION</scope>
</reference>
<evidence type="ECO:0000256" key="8">
    <source>
        <dbReference type="ARBA" id="ARBA00023274"/>
    </source>
</evidence>
<evidence type="ECO:0000256" key="9">
    <source>
        <dbReference type="ARBA" id="ARBA00023288"/>
    </source>
</evidence>
<evidence type="ECO:0000256" key="2">
    <source>
        <dbReference type="ARBA" id="ARBA00022481"/>
    </source>
</evidence>
<dbReference type="Ensembl" id="ENSSVLT00005023082.1">
    <property type="protein sequence ID" value="ENSSVLP00005020707.1"/>
    <property type="gene ID" value="ENSSVLG00005016574.1"/>
</dbReference>
<dbReference type="Pfam" id="PF00366">
    <property type="entry name" value="Ribosomal_S17"/>
    <property type="match status" value="1"/>
</dbReference>
<dbReference type="OrthoDB" id="10254436at2759"/>
<evidence type="ECO:0000256" key="3">
    <source>
        <dbReference type="ARBA" id="ARBA00022553"/>
    </source>
</evidence>
<dbReference type="GeneTree" id="ENSGT00960000187074"/>
<evidence type="ECO:0000313" key="10">
    <source>
        <dbReference type="Ensembl" id="ENSSVLP00005020707.1"/>
    </source>
</evidence>
<accession>A0A8D2D7R5</accession>
<keyword evidence="3" id="KW-0597">Phosphoprotein</keyword>
<evidence type="ECO:0000313" key="11">
    <source>
        <dbReference type="Proteomes" id="UP000694564"/>
    </source>
</evidence>
<evidence type="ECO:0000256" key="7">
    <source>
        <dbReference type="ARBA" id="ARBA00023139"/>
    </source>
</evidence>
<evidence type="ECO:0000256" key="4">
    <source>
        <dbReference type="ARBA" id="ARBA00022934"/>
    </source>
</evidence>
<keyword evidence="5" id="KW-0689">Ribosomal protein</keyword>
<dbReference type="GO" id="GO:0006412">
    <property type="term" value="P:translation"/>
    <property type="evidence" value="ECO:0007669"/>
    <property type="project" value="InterPro"/>
</dbReference>
<organism evidence="10 11">
    <name type="scientific">Sciurus vulgaris</name>
    <name type="common">Eurasian red squirrel</name>
    <dbReference type="NCBI Taxonomy" id="55149"/>
    <lineage>
        <taxon>Eukaryota</taxon>
        <taxon>Metazoa</taxon>
        <taxon>Chordata</taxon>
        <taxon>Craniata</taxon>
        <taxon>Vertebrata</taxon>
        <taxon>Euteleostomi</taxon>
        <taxon>Mammalia</taxon>
        <taxon>Eutheria</taxon>
        <taxon>Euarchontoglires</taxon>
        <taxon>Glires</taxon>
        <taxon>Rodentia</taxon>
        <taxon>Sciuromorpha</taxon>
        <taxon>Sciuridae</taxon>
        <taxon>Sciurinae</taxon>
        <taxon>Sciurini</taxon>
        <taxon>Sciurus</taxon>
    </lineage>
</organism>
<proteinExistence type="inferred from homology"/>
<dbReference type="SUPFAM" id="SSF50249">
    <property type="entry name" value="Nucleic acid-binding proteins"/>
    <property type="match status" value="1"/>
</dbReference>
<keyword evidence="2" id="KW-0488">Methylation</keyword>
<keyword evidence="11" id="KW-1185">Reference proteome</keyword>
<dbReference type="Proteomes" id="UP000694564">
    <property type="component" value="Chromosome 2"/>
</dbReference>
<dbReference type="Gene3D" id="2.40.50.1000">
    <property type="match status" value="1"/>
</dbReference>
<evidence type="ECO:0000256" key="5">
    <source>
        <dbReference type="ARBA" id="ARBA00022980"/>
    </source>
</evidence>
<dbReference type="GO" id="GO:0003735">
    <property type="term" value="F:structural constituent of ribosome"/>
    <property type="evidence" value="ECO:0007669"/>
    <property type="project" value="InterPro"/>
</dbReference>
<reference evidence="10" key="2">
    <citation type="submission" date="2025-09" db="UniProtKB">
        <authorList>
            <consortium name="Ensembl"/>
        </authorList>
    </citation>
    <scope>IDENTIFICATION</scope>
</reference>
<name>A0A8D2D7R5_SCIVU</name>
<evidence type="ECO:0000256" key="6">
    <source>
        <dbReference type="ARBA" id="ARBA00022990"/>
    </source>
</evidence>
<dbReference type="InterPro" id="IPR000266">
    <property type="entry name" value="Ribosomal_uS17"/>
</dbReference>
<sequence length="133" mass="15857">MKMQRTIIILWDYLHYVYKYAWCEKCCRNMPMYLFPCFRDTQIGDIVTVEEDQPLSKMVCFNLLKATSTKKKFQKFSDWMSAHFLKCNKLYLMCYALSTLLNALKTLGKDLLREKKKKKKKKPATSYIIAIIQ</sequence>